<protein>
    <submittedName>
        <fullName evidence="3">Zinc_ribbon_2 domain-containing protein</fullName>
    </submittedName>
</protein>
<gene>
    <name evidence="3" type="ORF">NSPWAT_1037</name>
</gene>
<proteinExistence type="predicted"/>
<evidence type="ECO:0000313" key="3">
    <source>
        <dbReference type="EMBL" id="CAI2717896.1"/>
    </source>
</evidence>
<organism evidence="3 4">
    <name type="scientific">Nitrospina watsonii</name>
    <dbReference type="NCBI Taxonomy" id="1323948"/>
    <lineage>
        <taxon>Bacteria</taxon>
        <taxon>Pseudomonadati</taxon>
        <taxon>Nitrospinota/Tectimicrobiota group</taxon>
        <taxon>Nitrospinota</taxon>
        <taxon>Nitrospinia</taxon>
        <taxon>Nitrospinales</taxon>
        <taxon>Nitrospinaceae</taxon>
        <taxon>Nitrospina</taxon>
    </lineage>
</organism>
<dbReference type="InterPro" id="IPR026870">
    <property type="entry name" value="Zinc_ribbon_dom"/>
</dbReference>
<dbReference type="Gene3D" id="4.10.1060.50">
    <property type="match status" value="1"/>
</dbReference>
<sequence>MFCPNCGAENSEQANFCTRCGTQIVDNPELRAPQQYQQPGPPQQQNPQMPPGYYERPDLKSTFVNSATSGAGAYAGCCCMNAISNLLCDACE</sequence>
<evidence type="ECO:0000259" key="2">
    <source>
        <dbReference type="Pfam" id="PF13240"/>
    </source>
</evidence>
<dbReference type="Proteomes" id="UP001157733">
    <property type="component" value="Chromosome"/>
</dbReference>
<dbReference type="RefSeq" id="WP_282010811.1">
    <property type="nucleotide sequence ID" value="NZ_OX336137.1"/>
</dbReference>
<reference evidence="3 4" key="1">
    <citation type="submission" date="2022-09" db="EMBL/GenBank/DDBJ databases">
        <authorList>
            <person name="Kop L."/>
        </authorList>
    </citation>
    <scope>NUCLEOTIDE SEQUENCE [LARGE SCALE GENOMIC DNA]</scope>
    <source>
        <strain evidence="3 4">347</strain>
    </source>
</reference>
<name>A0ABM9HCJ6_9BACT</name>
<evidence type="ECO:0000256" key="1">
    <source>
        <dbReference type="SAM" id="MobiDB-lite"/>
    </source>
</evidence>
<evidence type="ECO:0000313" key="4">
    <source>
        <dbReference type="Proteomes" id="UP001157733"/>
    </source>
</evidence>
<feature type="region of interest" description="Disordered" evidence="1">
    <location>
        <begin position="30"/>
        <end position="58"/>
    </location>
</feature>
<feature type="domain" description="Zinc-ribbon" evidence="2">
    <location>
        <begin position="2"/>
        <end position="23"/>
    </location>
</feature>
<dbReference type="InterPro" id="IPR038587">
    <property type="entry name" value="Ribosomal_eL40_sf"/>
</dbReference>
<dbReference type="EMBL" id="OX336137">
    <property type="protein sequence ID" value="CAI2717896.1"/>
    <property type="molecule type" value="Genomic_DNA"/>
</dbReference>
<accession>A0ABM9HCJ6</accession>
<feature type="compositionally biased region" description="Pro residues" evidence="1">
    <location>
        <begin position="39"/>
        <end position="50"/>
    </location>
</feature>
<keyword evidence="4" id="KW-1185">Reference proteome</keyword>
<dbReference type="Pfam" id="PF13240">
    <property type="entry name" value="Zn_Ribbon_1"/>
    <property type="match status" value="1"/>
</dbReference>